<dbReference type="Proteomes" id="UP000055045">
    <property type="component" value="Unassembled WGS sequence"/>
</dbReference>
<comment type="caution">
    <text evidence="1">The sequence shown here is derived from an EMBL/GenBank/DDBJ whole genome shotgun (WGS) entry which is preliminary data.</text>
</comment>
<dbReference type="AlphaFoldDB" id="A0A117NQR1"/>
<proteinExistence type="predicted"/>
<reference evidence="1 2" key="1">
    <citation type="submission" date="2015-10" db="EMBL/GenBank/DDBJ databases">
        <title>Genome sequencing of Penicillium freii.</title>
        <authorList>
            <person name="Nguyen H.D."/>
            <person name="Visagie C.M."/>
            <person name="Seifert K.A."/>
        </authorList>
    </citation>
    <scope>NUCLEOTIDE SEQUENCE [LARGE SCALE GENOMIC DNA]</scope>
    <source>
        <strain evidence="1 2">DAOM 242723</strain>
    </source>
</reference>
<name>A0A117NQR1_PENFR</name>
<dbReference type="EMBL" id="LLXE01000052">
    <property type="protein sequence ID" value="KUM64265.1"/>
    <property type="molecule type" value="Genomic_DNA"/>
</dbReference>
<protein>
    <submittedName>
        <fullName evidence="1">Uncharacterized protein</fullName>
    </submittedName>
</protein>
<sequence length="96" mass="10844">MTIFSIRETEEHSFMFERCIALLSDRGATSSGILEQKLRDPLISAYITSQFRLVSEIRDDISRLGGYPGAFYRGSPSWNPVMETKASEVLRVALNI</sequence>
<organism evidence="1 2">
    <name type="scientific">Penicillium freii</name>
    <dbReference type="NCBI Taxonomy" id="48697"/>
    <lineage>
        <taxon>Eukaryota</taxon>
        <taxon>Fungi</taxon>
        <taxon>Dikarya</taxon>
        <taxon>Ascomycota</taxon>
        <taxon>Pezizomycotina</taxon>
        <taxon>Eurotiomycetes</taxon>
        <taxon>Eurotiomycetidae</taxon>
        <taxon>Eurotiales</taxon>
        <taxon>Aspergillaceae</taxon>
        <taxon>Penicillium</taxon>
    </lineage>
</organism>
<gene>
    <name evidence="1" type="ORF">ACN42_g2796</name>
</gene>
<evidence type="ECO:0000313" key="2">
    <source>
        <dbReference type="Proteomes" id="UP000055045"/>
    </source>
</evidence>
<accession>A0A117NQR1</accession>
<keyword evidence="2" id="KW-1185">Reference proteome</keyword>
<evidence type="ECO:0000313" key="1">
    <source>
        <dbReference type="EMBL" id="KUM64265.1"/>
    </source>
</evidence>